<evidence type="ECO:0000256" key="13">
    <source>
        <dbReference type="ARBA" id="ARBA00023136"/>
    </source>
</evidence>
<sequence length="254" mass="28460">MNILNLNFLLVKTILNDAPQPWQIGFQDSAAPGFTGIVELHNTLFFYIIVICVSVFWVLGTIVYSYSSTNNPIAHKYLNHGTLIELIWTITPALILIAIAFPSFRLLYLLDEVISPTITIKVTGHQWYWSFEYSDYVTESGDPIEFDSYLIPESDLELGQFRLLDVDNRVVVPVDTHIRLIVTGADVIHDYAVPSLGLKIDACPGRLNQASLLTERTGVFYGQCSELCGVYHGFMPTAVESVSVSDYLSWLSSL</sequence>
<dbReference type="PROSITE" id="PS00078">
    <property type="entry name" value="COX2"/>
    <property type="match status" value="1"/>
</dbReference>
<dbReference type="InterPro" id="IPR034210">
    <property type="entry name" value="CcO_II_C"/>
</dbReference>
<dbReference type="Pfam" id="PF02790">
    <property type="entry name" value="COX2_TM"/>
    <property type="match status" value="1"/>
</dbReference>
<dbReference type="InterPro" id="IPR036257">
    <property type="entry name" value="Cyt_c_oxidase_su2_TM_sf"/>
</dbReference>
<keyword evidence="10 16" id="KW-1133">Transmembrane helix</keyword>
<evidence type="ECO:0000259" key="18">
    <source>
        <dbReference type="PROSITE" id="PS50999"/>
    </source>
</evidence>
<dbReference type="PANTHER" id="PTHR22888">
    <property type="entry name" value="CYTOCHROME C OXIDASE, SUBUNIT II"/>
    <property type="match status" value="1"/>
</dbReference>
<dbReference type="PROSITE" id="PS50857">
    <property type="entry name" value="COX2_CUA"/>
    <property type="match status" value="1"/>
</dbReference>
<evidence type="ECO:0000256" key="3">
    <source>
        <dbReference type="ARBA" id="ARBA00015946"/>
    </source>
</evidence>
<keyword evidence="13 15" id="KW-0472">Membrane</keyword>
<keyword evidence="19" id="KW-0560">Oxidoreductase</keyword>
<dbReference type="Proteomes" id="UP000217199">
    <property type="component" value="Mitochondrion MT"/>
</dbReference>
<reference evidence="19 20" key="1">
    <citation type="journal article" date="2017" name="bioRxiv">
        <title>The Genomic Landscape Of Tree Rot In Phellinus noxius And Its Hymenochaetales Members.</title>
        <authorList>
            <person name="Chung C.-L."/>
            <person name="Lee J.T."/>
            <person name="Akiba M."/>
            <person name="Lee H.-H."/>
            <person name="Kuo T.-H."/>
            <person name="Liu D."/>
            <person name="Ke H.-M."/>
            <person name="Yokoi T."/>
            <person name="Roa M.B."/>
            <person name="Lu M.J."/>
            <person name="Chang Y.-Y."/>
            <person name="Ann P.-J."/>
            <person name="Tsai J.-N."/>
            <person name="Chen C.-Y."/>
            <person name="Tzean S.-S."/>
            <person name="Ota Y."/>
            <person name="Hattori T."/>
            <person name="Sahashi N."/>
            <person name="Liou R.-F."/>
            <person name="Kikuchi T."/>
            <person name="Tsai I.J."/>
        </authorList>
    </citation>
    <scope>NUCLEOTIDE SEQUENCE [LARGE SCALE GENOMIC DNA]</scope>
    <source>
        <strain evidence="19 20">FFPRI411160</strain>
    </source>
</reference>
<dbReference type="STRING" id="2282107.A0A541AXM6"/>
<dbReference type="GO" id="GO:0045277">
    <property type="term" value="C:respiratory chain complex IV"/>
    <property type="evidence" value="ECO:0007669"/>
    <property type="project" value="UniProtKB-ARBA"/>
</dbReference>
<keyword evidence="12 15" id="KW-0496">Mitochondrion</keyword>
<dbReference type="SUPFAM" id="SSF49503">
    <property type="entry name" value="Cupredoxins"/>
    <property type="match status" value="1"/>
</dbReference>
<dbReference type="InterPro" id="IPR014222">
    <property type="entry name" value="Cyt_c_oxidase_su2"/>
</dbReference>
<dbReference type="InterPro" id="IPR008972">
    <property type="entry name" value="Cupredoxin"/>
</dbReference>
<keyword evidence="4 15" id="KW-0813">Transport</keyword>
<keyword evidence="15" id="KW-0999">Mitochondrion inner membrane</keyword>
<dbReference type="AlphaFoldDB" id="A0A541AXM6"/>
<evidence type="ECO:0000256" key="14">
    <source>
        <dbReference type="ARBA" id="ARBA00049512"/>
    </source>
</evidence>
<dbReference type="Pfam" id="PF00116">
    <property type="entry name" value="COX2"/>
    <property type="match status" value="1"/>
</dbReference>
<feature type="transmembrane region" description="Helical" evidence="16">
    <location>
        <begin position="86"/>
        <end position="108"/>
    </location>
</feature>
<dbReference type="FunFam" id="2.60.40.420:FF:000001">
    <property type="entry name" value="Cytochrome c oxidase subunit 2"/>
    <property type="match status" value="1"/>
</dbReference>
<evidence type="ECO:0000256" key="6">
    <source>
        <dbReference type="ARBA" id="ARBA00022692"/>
    </source>
</evidence>
<feature type="domain" description="Cytochrome oxidase subunit II transmembrane region profile" evidence="18">
    <location>
        <begin position="18"/>
        <end position="114"/>
    </location>
</feature>
<dbReference type="GO" id="GO:0006123">
    <property type="term" value="P:mitochondrial electron transport, cytochrome c to oxygen"/>
    <property type="evidence" value="ECO:0007669"/>
    <property type="project" value="UniProtKB-ARBA"/>
</dbReference>
<dbReference type="OrthoDB" id="2930140at2759"/>
<dbReference type="GO" id="GO:0004129">
    <property type="term" value="F:cytochrome-c oxidase activity"/>
    <property type="evidence" value="ECO:0007669"/>
    <property type="project" value="UniProtKB-EC"/>
</dbReference>
<keyword evidence="5 15" id="KW-0679">Respiratory chain</keyword>
<dbReference type="GO" id="GO:0005743">
    <property type="term" value="C:mitochondrial inner membrane"/>
    <property type="evidence" value="ECO:0007669"/>
    <property type="project" value="UniProtKB-SubCell"/>
</dbReference>
<accession>A0A541AXM6</accession>
<evidence type="ECO:0000256" key="15">
    <source>
        <dbReference type="RuleBase" id="RU000457"/>
    </source>
</evidence>
<evidence type="ECO:0000256" key="16">
    <source>
        <dbReference type="SAM" id="Phobius"/>
    </source>
</evidence>
<evidence type="ECO:0000256" key="7">
    <source>
        <dbReference type="ARBA" id="ARBA00022723"/>
    </source>
</evidence>
<evidence type="ECO:0000256" key="5">
    <source>
        <dbReference type="ARBA" id="ARBA00022660"/>
    </source>
</evidence>
<keyword evidence="9 15" id="KW-0249">Electron transport</keyword>
<evidence type="ECO:0000256" key="10">
    <source>
        <dbReference type="ARBA" id="ARBA00022989"/>
    </source>
</evidence>
<comment type="cofactor">
    <cofactor evidence="15">
        <name>Cu cation</name>
        <dbReference type="ChEBI" id="CHEBI:23378"/>
    </cofactor>
    <text evidence="15">Binds a copper A center.</text>
</comment>
<dbReference type="InterPro" id="IPR045187">
    <property type="entry name" value="CcO_II"/>
</dbReference>
<evidence type="ECO:0000256" key="12">
    <source>
        <dbReference type="ARBA" id="ARBA00023128"/>
    </source>
</evidence>
<comment type="function">
    <text evidence="15">Component of the cytochrome c oxidase, the last enzyme in the mitochondrial electron transport chain which drives oxidative phosphorylation. The respiratory chain contains 3 multisubunit complexes succinate dehydrogenase (complex II, CII), ubiquinol-cytochrome c oxidoreductase (cytochrome b-c1 complex, complex III, CIII) and cytochrome c oxidase (complex IV, CIV), that cooperate to transfer electrons derived from NADH and succinate to molecular oxygen, creating an electrochemical gradient over the inner membrane that drives transmembrane transport and the ATP synthase. Cytochrome c oxidase is the component of the respiratory chain that catalyzes the reduction of oxygen to water. Electrons originating from reduced cytochrome c in the intermembrane space (IMS) are transferred via the dinuclear copper A center (CU(A)) of subunit 2 and heme A of subunit 1 to the active site in subunit 1, a binuclear center (BNC) formed by heme A3 and copper B (CU(B)). The BNC reduces molecular oxygen to 2 water molecules using 4 electrons from cytochrome c in the IMS and 4 protons from the mitochondrial matrix.</text>
</comment>
<dbReference type="FunCoup" id="A0A541AXM6">
    <property type="interactions" value="168"/>
</dbReference>
<comment type="caution">
    <text evidence="19">The sequence shown here is derived from an EMBL/GenBank/DDBJ whole genome shotgun (WGS) entry which is preliminary data.</text>
</comment>
<evidence type="ECO:0000256" key="1">
    <source>
        <dbReference type="ARBA" id="ARBA00004448"/>
    </source>
</evidence>
<feature type="transmembrane region" description="Helical" evidence="16">
    <location>
        <begin position="44"/>
        <end position="66"/>
    </location>
</feature>
<dbReference type="InterPro" id="IPR002429">
    <property type="entry name" value="CcO_II-like_C"/>
</dbReference>
<evidence type="ECO:0000313" key="20">
    <source>
        <dbReference type="Proteomes" id="UP000217199"/>
    </source>
</evidence>
<dbReference type="FunFam" id="1.10.287.90:FF:000004">
    <property type="entry name" value="Cytochrome c oxidase subunit 2"/>
    <property type="match status" value="1"/>
</dbReference>
<dbReference type="InterPro" id="IPR001505">
    <property type="entry name" value="Copper_CuA"/>
</dbReference>
<protein>
    <recommendedName>
        <fullName evidence="3 15">Cytochrome c oxidase subunit 2</fullName>
    </recommendedName>
</protein>
<feature type="domain" description="Cytochrome oxidase subunit II copper A binding" evidence="17">
    <location>
        <begin position="115"/>
        <end position="253"/>
    </location>
</feature>
<geneLocation type="mitochondrion" evidence="19"/>
<evidence type="ECO:0000256" key="8">
    <source>
        <dbReference type="ARBA" id="ARBA00022967"/>
    </source>
</evidence>
<name>A0A541AXM6_9AGAM</name>
<comment type="subcellular location">
    <subcellularLocation>
        <location evidence="1 15">Mitochondrion inner membrane</location>
        <topology evidence="1 15">Multi-pass membrane protein</topology>
    </subcellularLocation>
</comment>
<evidence type="ECO:0000256" key="4">
    <source>
        <dbReference type="ARBA" id="ARBA00022448"/>
    </source>
</evidence>
<keyword evidence="8" id="KW-1278">Translocase</keyword>
<evidence type="ECO:0000313" key="19">
    <source>
        <dbReference type="EMBL" id="TQF64815.1"/>
    </source>
</evidence>
<dbReference type="GO" id="GO:0005507">
    <property type="term" value="F:copper ion binding"/>
    <property type="evidence" value="ECO:0007669"/>
    <property type="project" value="InterPro"/>
</dbReference>
<proteinExistence type="inferred from homology"/>
<gene>
    <name evidence="19" type="ORF">PNOK_m000025</name>
</gene>
<dbReference type="CDD" id="cd13912">
    <property type="entry name" value="CcO_II_C"/>
    <property type="match status" value="1"/>
</dbReference>
<comment type="catalytic activity">
    <reaction evidence="14">
        <text>4 Fe(II)-[cytochrome c] + O2 + 8 H(+)(in) = 4 Fe(III)-[cytochrome c] + 2 H2O + 4 H(+)(out)</text>
        <dbReference type="Rhea" id="RHEA:11436"/>
        <dbReference type="Rhea" id="RHEA-COMP:10350"/>
        <dbReference type="Rhea" id="RHEA-COMP:14399"/>
        <dbReference type="ChEBI" id="CHEBI:15377"/>
        <dbReference type="ChEBI" id="CHEBI:15378"/>
        <dbReference type="ChEBI" id="CHEBI:15379"/>
        <dbReference type="ChEBI" id="CHEBI:29033"/>
        <dbReference type="ChEBI" id="CHEBI:29034"/>
        <dbReference type="EC" id="7.1.1.9"/>
    </reaction>
    <physiologicalReaction direction="left-to-right" evidence="14">
        <dbReference type="Rhea" id="RHEA:11437"/>
    </physiologicalReaction>
</comment>
<evidence type="ECO:0000256" key="9">
    <source>
        <dbReference type="ARBA" id="ARBA00022982"/>
    </source>
</evidence>
<keyword evidence="11 15" id="KW-0186">Copper</keyword>
<dbReference type="EMBL" id="CM008263">
    <property type="protein sequence ID" value="TQF64815.1"/>
    <property type="molecule type" value="Genomic_DNA"/>
</dbReference>
<evidence type="ECO:0000256" key="2">
    <source>
        <dbReference type="ARBA" id="ARBA00007866"/>
    </source>
</evidence>
<dbReference type="PRINTS" id="PR01166">
    <property type="entry name" value="CYCOXIDASEII"/>
</dbReference>
<dbReference type="InParanoid" id="A0A541AXM6"/>
<keyword evidence="20" id="KW-1185">Reference proteome</keyword>
<organism evidence="19 20">
    <name type="scientific">Pyrrhoderma noxium</name>
    <dbReference type="NCBI Taxonomy" id="2282107"/>
    <lineage>
        <taxon>Eukaryota</taxon>
        <taxon>Fungi</taxon>
        <taxon>Dikarya</taxon>
        <taxon>Basidiomycota</taxon>
        <taxon>Agaricomycotina</taxon>
        <taxon>Agaricomycetes</taxon>
        <taxon>Hymenochaetales</taxon>
        <taxon>Hymenochaetaceae</taxon>
        <taxon>Pyrrhoderma</taxon>
    </lineage>
</organism>
<keyword evidence="6 15" id="KW-0812">Transmembrane</keyword>
<dbReference type="PROSITE" id="PS50999">
    <property type="entry name" value="COX2_TM"/>
    <property type="match status" value="1"/>
</dbReference>
<evidence type="ECO:0000259" key="17">
    <source>
        <dbReference type="PROSITE" id="PS50857"/>
    </source>
</evidence>
<dbReference type="SUPFAM" id="SSF81464">
    <property type="entry name" value="Cytochrome c oxidase subunit II-like, transmembrane region"/>
    <property type="match status" value="1"/>
</dbReference>
<evidence type="ECO:0000256" key="11">
    <source>
        <dbReference type="ARBA" id="ARBA00023008"/>
    </source>
</evidence>
<dbReference type="EMBL" id="NBII01000013">
    <property type="protein sequence ID" value="TQF64815.1"/>
    <property type="molecule type" value="Genomic_DNA"/>
</dbReference>
<dbReference type="Gene3D" id="1.10.287.90">
    <property type="match status" value="1"/>
</dbReference>
<dbReference type="PANTHER" id="PTHR22888:SF9">
    <property type="entry name" value="CYTOCHROME C OXIDASE SUBUNIT 2"/>
    <property type="match status" value="1"/>
</dbReference>
<dbReference type="Gene3D" id="2.60.40.420">
    <property type="entry name" value="Cupredoxins - blue copper proteins"/>
    <property type="match status" value="1"/>
</dbReference>
<comment type="similarity">
    <text evidence="2 15">Belongs to the cytochrome c oxidase subunit 2 family.</text>
</comment>
<dbReference type="NCBIfam" id="TIGR02866">
    <property type="entry name" value="CoxB"/>
    <property type="match status" value="1"/>
</dbReference>
<keyword evidence="7 15" id="KW-0479">Metal-binding</keyword>
<dbReference type="GO" id="GO:0016491">
    <property type="term" value="F:oxidoreductase activity"/>
    <property type="evidence" value="ECO:0007669"/>
    <property type="project" value="UniProtKB-KW"/>
</dbReference>
<dbReference type="InterPro" id="IPR011759">
    <property type="entry name" value="Cyt_c_oxidase_su2_TM_dom"/>
</dbReference>